<evidence type="ECO:0000313" key="13">
    <source>
        <dbReference type="EMBL" id="TXB64018.1"/>
    </source>
</evidence>
<evidence type="ECO:0000256" key="2">
    <source>
        <dbReference type="ARBA" id="ARBA00010441"/>
    </source>
</evidence>
<comment type="subcellular location">
    <subcellularLocation>
        <location evidence="1">Membrane</location>
        <topology evidence="1">Multi-pass membrane protein</topology>
    </subcellularLocation>
</comment>
<evidence type="ECO:0000256" key="8">
    <source>
        <dbReference type="ARBA" id="ARBA00023136"/>
    </source>
</evidence>
<comment type="similarity">
    <text evidence="2 11">Belongs to the CDP-alcohol phosphatidyltransferase class-I family.</text>
</comment>
<proteinExistence type="inferred from homology"/>
<name>A0A5C6RNN1_9FLAO</name>
<feature type="transmembrane region" description="Helical" evidence="12">
    <location>
        <begin position="101"/>
        <end position="118"/>
    </location>
</feature>
<dbReference type="PANTHER" id="PTHR14269">
    <property type="entry name" value="CDP-DIACYLGLYCEROL--GLYCEROL-3-PHOSPHATE 3-PHOSPHATIDYLTRANSFERASE-RELATED"/>
    <property type="match status" value="1"/>
</dbReference>
<comment type="caution">
    <text evidence="13">The sequence shown here is derived from an EMBL/GenBank/DDBJ whole genome shotgun (WGS) entry which is preliminary data.</text>
</comment>
<feature type="transmembrane region" description="Helical" evidence="12">
    <location>
        <begin position="130"/>
        <end position="151"/>
    </location>
</feature>
<dbReference type="AlphaFoldDB" id="A0A5C6RNN1"/>
<keyword evidence="9" id="KW-0594">Phospholipid biosynthesis</keyword>
<dbReference type="EMBL" id="VOOS01000006">
    <property type="protein sequence ID" value="TXB64018.1"/>
    <property type="molecule type" value="Genomic_DNA"/>
</dbReference>
<keyword evidence="6 12" id="KW-1133">Transmembrane helix</keyword>
<keyword evidence="5 12" id="KW-0812">Transmembrane</keyword>
<dbReference type="InterPro" id="IPR000462">
    <property type="entry name" value="CDP-OH_P_trans"/>
</dbReference>
<evidence type="ECO:0000256" key="6">
    <source>
        <dbReference type="ARBA" id="ARBA00022989"/>
    </source>
</evidence>
<dbReference type="PANTHER" id="PTHR14269:SF61">
    <property type="entry name" value="CDP-DIACYLGLYCEROL--SERINE O-PHOSPHATIDYLTRANSFERASE"/>
    <property type="match status" value="1"/>
</dbReference>
<dbReference type="GO" id="GO:0016020">
    <property type="term" value="C:membrane"/>
    <property type="evidence" value="ECO:0007669"/>
    <property type="project" value="UniProtKB-SubCell"/>
</dbReference>
<gene>
    <name evidence="13" type="ORF">FRY74_12255</name>
</gene>
<evidence type="ECO:0000256" key="9">
    <source>
        <dbReference type="ARBA" id="ARBA00023209"/>
    </source>
</evidence>
<keyword evidence="7" id="KW-0443">Lipid metabolism</keyword>
<dbReference type="Gene3D" id="1.20.120.1760">
    <property type="match status" value="1"/>
</dbReference>
<dbReference type="InterPro" id="IPR048254">
    <property type="entry name" value="CDP_ALCOHOL_P_TRANSF_CS"/>
</dbReference>
<protein>
    <submittedName>
        <fullName evidence="13">CDP-diacylglycerol--serine O-phosphatidyltransferase</fullName>
    </submittedName>
</protein>
<keyword evidence="3" id="KW-0444">Lipid biosynthesis</keyword>
<keyword evidence="10" id="KW-1208">Phospholipid metabolism</keyword>
<dbReference type="GO" id="GO:0008654">
    <property type="term" value="P:phospholipid biosynthetic process"/>
    <property type="evidence" value="ECO:0007669"/>
    <property type="project" value="UniProtKB-KW"/>
</dbReference>
<evidence type="ECO:0000256" key="3">
    <source>
        <dbReference type="ARBA" id="ARBA00022516"/>
    </source>
</evidence>
<evidence type="ECO:0000256" key="7">
    <source>
        <dbReference type="ARBA" id="ARBA00023098"/>
    </source>
</evidence>
<dbReference type="InterPro" id="IPR050324">
    <property type="entry name" value="CDP-alcohol_PTase-I"/>
</dbReference>
<evidence type="ECO:0000256" key="12">
    <source>
        <dbReference type="SAM" id="Phobius"/>
    </source>
</evidence>
<keyword evidence="4 11" id="KW-0808">Transferase</keyword>
<evidence type="ECO:0000313" key="14">
    <source>
        <dbReference type="Proteomes" id="UP000321721"/>
    </source>
</evidence>
<feature type="transmembrane region" description="Helical" evidence="12">
    <location>
        <begin position="163"/>
        <end position="187"/>
    </location>
</feature>
<organism evidence="13 14">
    <name type="scientific">Vicingus serpentipes</name>
    <dbReference type="NCBI Taxonomy" id="1926625"/>
    <lineage>
        <taxon>Bacteria</taxon>
        <taxon>Pseudomonadati</taxon>
        <taxon>Bacteroidota</taxon>
        <taxon>Flavobacteriia</taxon>
        <taxon>Flavobacteriales</taxon>
        <taxon>Vicingaceae</taxon>
        <taxon>Vicingus</taxon>
    </lineage>
</organism>
<accession>A0A5C6RNN1</accession>
<evidence type="ECO:0000256" key="1">
    <source>
        <dbReference type="ARBA" id="ARBA00004141"/>
    </source>
</evidence>
<dbReference type="GO" id="GO:0016780">
    <property type="term" value="F:phosphotransferase activity, for other substituted phosphate groups"/>
    <property type="evidence" value="ECO:0007669"/>
    <property type="project" value="InterPro"/>
</dbReference>
<evidence type="ECO:0000256" key="4">
    <source>
        <dbReference type="ARBA" id="ARBA00022679"/>
    </source>
</evidence>
<sequence>MKKHIPNAITTLNLLCGCLAITSAFEGELYIAAYFLIFANFFDFADGFAARALKVSNALGEQLDSLSDMISFGVAPGVLLYQFAKHLNTINEVQILTDNPWLFYIAFIIPVFSSFRLAKFNIDTRQTSSFIGLPTPANASFFLFVVILYFYPDLPKVIDVNSFLIPIIGNPIIMLCFGVVFSFLLVAEIPMFSLKFKNMKWKDNKLPFSFILIWFLLLITTNIFAMPAIVIIYILFSVFKHLTSKATA</sequence>
<dbReference type="PROSITE" id="PS00379">
    <property type="entry name" value="CDP_ALCOHOL_P_TRANSF"/>
    <property type="match status" value="1"/>
</dbReference>
<feature type="transmembrane region" description="Helical" evidence="12">
    <location>
        <begin position="208"/>
        <end position="236"/>
    </location>
</feature>
<dbReference type="Proteomes" id="UP000321721">
    <property type="component" value="Unassembled WGS sequence"/>
</dbReference>
<evidence type="ECO:0000256" key="11">
    <source>
        <dbReference type="RuleBase" id="RU003750"/>
    </source>
</evidence>
<evidence type="ECO:0000256" key="5">
    <source>
        <dbReference type="ARBA" id="ARBA00022692"/>
    </source>
</evidence>
<dbReference type="RefSeq" id="WP_147102020.1">
    <property type="nucleotide sequence ID" value="NZ_VOOS01000006.1"/>
</dbReference>
<dbReference type="Pfam" id="PF01066">
    <property type="entry name" value="CDP-OH_P_transf"/>
    <property type="match status" value="1"/>
</dbReference>
<keyword evidence="14" id="KW-1185">Reference proteome</keyword>
<evidence type="ECO:0000256" key="10">
    <source>
        <dbReference type="ARBA" id="ARBA00023264"/>
    </source>
</evidence>
<dbReference type="OrthoDB" id="9777147at2"/>
<keyword evidence="8 12" id="KW-0472">Membrane</keyword>
<dbReference type="PROSITE" id="PS51257">
    <property type="entry name" value="PROKAR_LIPOPROTEIN"/>
    <property type="match status" value="1"/>
</dbReference>
<dbReference type="InterPro" id="IPR043130">
    <property type="entry name" value="CDP-OH_PTrfase_TM_dom"/>
</dbReference>
<reference evidence="13 14" key="1">
    <citation type="submission" date="2019-08" db="EMBL/GenBank/DDBJ databases">
        <title>Genome of Vicingus serpentipes NCIMB 15042.</title>
        <authorList>
            <person name="Bowman J.P."/>
        </authorList>
    </citation>
    <scope>NUCLEOTIDE SEQUENCE [LARGE SCALE GENOMIC DNA]</scope>
    <source>
        <strain evidence="13 14">NCIMB 15042</strain>
    </source>
</reference>